<keyword evidence="7" id="KW-1015">Disulfide bond</keyword>
<evidence type="ECO:0000256" key="5">
    <source>
        <dbReference type="ARBA" id="ARBA00022862"/>
    </source>
</evidence>
<dbReference type="InterPro" id="IPR000866">
    <property type="entry name" value="AhpC/TSA"/>
</dbReference>
<comment type="catalytic activity">
    <reaction evidence="12">
        <text>a hydroperoxide + [thioredoxin]-dithiol = an alcohol + [thioredoxin]-disulfide + H2O</text>
        <dbReference type="Rhea" id="RHEA:62620"/>
        <dbReference type="Rhea" id="RHEA-COMP:10698"/>
        <dbReference type="Rhea" id="RHEA-COMP:10700"/>
        <dbReference type="ChEBI" id="CHEBI:15377"/>
        <dbReference type="ChEBI" id="CHEBI:29950"/>
        <dbReference type="ChEBI" id="CHEBI:30879"/>
        <dbReference type="ChEBI" id="CHEBI:35924"/>
        <dbReference type="ChEBI" id="CHEBI:50058"/>
        <dbReference type="EC" id="1.11.1.24"/>
    </reaction>
</comment>
<dbReference type="PROSITE" id="PS51257">
    <property type="entry name" value="PROKAR_LIPOPROTEIN"/>
    <property type="match status" value="1"/>
</dbReference>
<evidence type="ECO:0000313" key="14">
    <source>
        <dbReference type="EMBL" id="VGO22222.1"/>
    </source>
</evidence>
<dbReference type="CDD" id="cd03017">
    <property type="entry name" value="PRX_BCP"/>
    <property type="match status" value="1"/>
</dbReference>
<dbReference type="GO" id="GO:0045454">
    <property type="term" value="P:cell redox homeostasis"/>
    <property type="evidence" value="ECO:0007669"/>
    <property type="project" value="TreeGrafter"/>
</dbReference>
<gene>
    <name evidence="14" type="primary">bcp_4</name>
    <name evidence="14" type="ORF">SCARR_04304</name>
</gene>
<dbReference type="Proteomes" id="UP000346198">
    <property type="component" value="Unassembled WGS sequence"/>
</dbReference>
<dbReference type="PANTHER" id="PTHR42801:SF4">
    <property type="entry name" value="AHPC_TSA FAMILY PROTEIN"/>
    <property type="match status" value="1"/>
</dbReference>
<dbReference type="PROSITE" id="PS51352">
    <property type="entry name" value="THIOREDOXIN_2"/>
    <property type="match status" value="1"/>
</dbReference>
<evidence type="ECO:0000256" key="6">
    <source>
        <dbReference type="ARBA" id="ARBA00023002"/>
    </source>
</evidence>
<dbReference type="GO" id="GO:0034599">
    <property type="term" value="P:cellular response to oxidative stress"/>
    <property type="evidence" value="ECO:0007669"/>
    <property type="project" value="TreeGrafter"/>
</dbReference>
<evidence type="ECO:0000256" key="12">
    <source>
        <dbReference type="ARBA" id="ARBA00049091"/>
    </source>
</evidence>
<comment type="similarity">
    <text evidence="10">Belongs to the peroxiredoxin family. BCP/PrxQ subfamily.</text>
</comment>
<dbReference type="EMBL" id="CAAHFH010000002">
    <property type="protein sequence ID" value="VGO22222.1"/>
    <property type="molecule type" value="Genomic_DNA"/>
</dbReference>
<dbReference type="PANTHER" id="PTHR42801">
    <property type="entry name" value="THIOREDOXIN-DEPENDENT PEROXIDE REDUCTASE"/>
    <property type="match status" value="1"/>
</dbReference>
<dbReference type="SUPFAM" id="SSF52833">
    <property type="entry name" value="Thioredoxin-like"/>
    <property type="match status" value="1"/>
</dbReference>
<evidence type="ECO:0000256" key="8">
    <source>
        <dbReference type="ARBA" id="ARBA00023284"/>
    </source>
</evidence>
<reference evidence="14 15" key="1">
    <citation type="submission" date="2019-04" db="EMBL/GenBank/DDBJ databases">
        <authorList>
            <person name="Van Vliet M D."/>
        </authorList>
    </citation>
    <scope>NUCLEOTIDE SEQUENCE [LARGE SCALE GENOMIC DNA]</scope>
    <source>
        <strain evidence="14 15">F21</strain>
    </source>
</reference>
<keyword evidence="6" id="KW-0560">Oxidoreductase</keyword>
<feature type="domain" description="Thioredoxin" evidence="13">
    <location>
        <begin position="57"/>
        <end position="210"/>
    </location>
</feature>
<evidence type="ECO:0000256" key="2">
    <source>
        <dbReference type="ARBA" id="ARBA00011245"/>
    </source>
</evidence>
<dbReference type="Pfam" id="PF00578">
    <property type="entry name" value="AhpC-TSA"/>
    <property type="match status" value="1"/>
</dbReference>
<keyword evidence="4" id="KW-0575">Peroxidase</keyword>
<evidence type="ECO:0000259" key="13">
    <source>
        <dbReference type="PROSITE" id="PS51352"/>
    </source>
</evidence>
<evidence type="ECO:0000256" key="7">
    <source>
        <dbReference type="ARBA" id="ARBA00023157"/>
    </source>
</evidence>
<dbReference type="EC" id="1.11.1.24" evidence="3"/>
<sequence>MKHVFFTAAVLATGSFLGCAHRVDMKPIKVEPVHMTLDINVKMQQQEIEEAAAETSPVVGKAAPDFSIPDQNDKPVTLSEFRGKWVVLYFYPKDDTTGCTIEAKEFTELLPRFHAMNAEVIGISEDSAQSHCDFVDKHNLELSLLSDEDHVVMESYGAWVISSFGKMHYGRVIRVTMIIDPEGIIRHYIPEVLPQGHAERVLNKLAVLQGAGPAE</sequence>
<evidence type="ECO:0000256" key="10">
    <source>
        <dbReference type="ARBA" id="ARBA00038489"/>
    </source>
</evidence>
<evidence type="ECO:0000256" key="9">
    <source>
        <dbReference type="ARBA" id="ARBA00032824"/>
    </source>
</evidence>
<dbReference type="Gene3D" id="3.40.30.10">
    <property type="entry name" value="Glutaredoxin"/>
    <property type="match status" value="1"/>
</dbReference>
<dbReference type="FunFam" id="3.40.30.10:FF:000007">
    <property type="entry name" value="Thioredoxin-dependent thiol peroxidase"/>
    <property type="match status" value="1"/>
</dbReference>
<proteinExistence type="inferred from homology"/>
<dbReference type="GO" id="GO:0008379">
    <property type="term" value="F:thioredoxin peroxidase activity"/>
    <property type="evidence" value="ECO:0007669"/>
    <property type="project" value="TreeGrafter"/>
</dbReference>
<comment type="subunit">
    <text evidence="2">Monomer.</text>
</comment>
<keyword evidence="8" id="KW-0676">Redox-active center</keyword>
<dbReference type="InterPro" id="IPR050924">
    <property type="entry name" value="Peroxiredoxin_BCP/PrxQ"/>
</dbReference>
<evidence type="ECO:0000256" key="11">
    <source>
        <dbReference type="ARBA" id="ARBA00042639"/>
    </source>
</evidence>
<accession>A0A6C2UPK6</accession>
<evidence type="ECO:0000256" key="4">
    <source>
        <dbReference type="ARBA" id="ARBA00022559"/>
    </source>
</evidence>
<keyword evidence="5" id="KW-0049">Antioxidant</keyword>
<keyword evidence="15" id="KW-1185">Reference proteome</keyword>
<evidence type="ECO:0000256" key="1">
    <source>
        <dbReference type="ARBA" id="ARBA00003330"/>
    </source>
</evidence>
<protein>
    <recommendedName>
        <fullName evidence="3">thioredoxin-dependent peroxiredoxin</fullName>
        <ecNumber evidence="3">1.11.1.24</ecNumber>
    </recommendedName>
    <alternativeName>
        <fullName evidence="9">Thioredoxin peroxidase</fullName>
    </alternativeName>
    <alternativeName>
        <fullName evidence="11">Thioredoxin-dependent peroxiredoxin Bcp</fullName>
    </alternativeName>
</protein>
<name>A0A6C2UPK6_9BACT</name>
<evidence type="ECO:0000256" key="3">
    <source>
        <dbReference type="ARBA" id="ARBA00013017"/>
    </source>
</evidence>
<comment type="function">
    <text evidence="1">Thiol-specific peroxidase that catalyzes the reduction of hydrogen peroxide and organic hydroperoxides to water and alcohols, respectively. Plays a role in cell protection against oxidative stress by detoxifying peroxides and as sensor of hydrogen peroxide-mediated signaling events.</text>
</comment>
<organism evidence="14 15">
    <name type="scientific">Pontiella sulfatireligans</name>
    <dbReference type="NCBI Taxonomy" id="2750658"/>
    <lineage>
        <taxon>Bacteria</taxon>
        <taxon>Pseudomonadati</taxon>
        <taxon>Kiritimatiellota</taxon>
        <taxon>Kiritimatiellia</taxon>
        <taxon>Kiritimatiellales</taxon>
        <taxon>Pontiellaceae</taxon>
        <taxon>Pontiella</taxon>
    </lineage>
</organism>
<dbReference type="AlphaFoldDB" id="A0A6C2UPK6"/>
<dbReference type="GO" id="GO:0005737">
    <property type="term" value="C:cytoplasm"/>
    <property type="evidence" value="ECO:0007669"/>
    <property type="project" value="TreeGrafter"/>
</dbReference>
<dbReference type="InterPro" id="IPR013766">
    <property type="entry name" value="Thioredoxin_domain"/>
</dbReference>
<evidence type="ECO:0000313" key="15">
    <source>
        <dbReference type="Proteomes" id="UP000346198"/>
    </source>
</evidence>
<dbReference type="InterPro" id="IPR036249">
    <property type="entry name" value="Thioredoxin-like_sf"/>
</dbReference>